<feature type="compositionally biased region" description="Basic and acidic residues" evidence="5">
    <location>
        <begin position="241"/>
        <end position="257"/>
    </location>
</feature>
<evidence type="ECO:0000256" key="2">
    <source>
        <dbReference type="ARBA" id="ARBA00022771"/>
    </source>
</evidence>
<dbReference type="InterPro" id="IPR000571">
    <property type="entry name" value="Znf_CCCH"/>
</dbReference>
<dbReference type="Gene3D" id="2.30.30.1190">
    <property type="match status" value="1"/>
</dbReference>
<dbReference type="OrthoDB" id="411372at2759"/>
<evidence type="ECO:0000313" key="8">
    <source>
        <dbReference type="Proteomes" id="UP000655225"/>
    </source>
</evidence>
<accession>A0A835CWE7</accession>
<sequence>MKAWSYVEDFAWEIWSYISGRFPNFQPCEQVDSKKDGIIGTHFLIRHDLVWQCMALQPCVGSKIILHSGCEEVTGVHSAFSEGERGGAMTERVGKRISKWDLKEEAQLPAEIRQDNAWPGKADESIHDKESKSGWNSTEVAGSHVPKWSDVETNNALKSRDNSRWSGREPLPGNRGACKDDNINRDCNEISGSTLAWGGNKSYSRRTSPGLDAWGKKNCGRSPKGNWSGSRSRSRSRTRSPPHDFKRETEGWNDRNRSGSGVLTRSCKDFAAGTCRRGSQCRLLHQDSQSYEDRRRPESGSAESWGINTHERRGVSRYSNTEEARDYPQDKTSRASGNHYDGDWGKHMLQGNSRSTSCNDFLKGKCYRGSSCKYVHHDTSADGHGVGSTKEMTREREHYHSDKNTSFEHNYKYGPRRSGNIPCKFFAVGNCRNGENCRFSHYGPARGSPEERSRDDRCGIVNEIKLYGNPKWSDATTVLDVVKSPGWSDNKVGNFDVHEPRDAERFMDDRWGHNLLNENKTWGGPTWSDKAPERDEQEYSHCRSENNGASMGVLESGKLLDGSDIPSLGANREQYPNHIGKEQGHIPQDSQSQTLNEISLPTHQQNITQVSGQQQLVTTLMQPLVSENTCVQQHPSLRGDAAAVFPYEDNNAIRNSARSHSEINFSANILPMVPVQGQMFNKNGEILGSQPLTSFNAIGQSQQLLPPNSPSGQSFGLNGKVQQIISLSKPQSQTLFHQGESTKRPDVDAKISYVTSGTPLNESVVTGEQVAQITNLSASLAQIFGNGPQLPQLYATLNPPNATGWMPSLPNSAGLVGPLASDSVQLSPAMRSQKQYDLIGDSIESSKPNIGNHSPEFSSKPLEQNSTAVGNPQIPLKSFSPSPLTDVSSCGNPCKTGGSDKEHHESHKFNQLEPVSNSEAKENNDTVNEGSKKEHINGHSENMDADVHVDESKKSKDAKGMRSFKFALAGFVKEILKPTWREGQMSKEAHKTIVKKVVDKVTCTIQEAHIPQTQEKIDQYLSYSKPKLTKLVQAYAEKYLKS</sequence>
<feature type="compositionally biased region" description="Basic and acidic residues" evidence="5">
    <location>
        <begin position="530"/>
        <end position="544"/>
    </location>
</feature>
<dbReference type="PANTHER" id="PTHR36886:SF8">
    <property type="entry name" value="ZINC FINGER CCCH DOMAIN-CONTAINING PROTEIN 38"/>
    <property type="match status" value="1"/>
</dbReference>
<feature type="region of interest" description="Disordered" evidence="5">
    <location>
        <begin position="842"/>
        <end position="956"/>
    </location>
</feature>
<feature type="zinc finger region" description="C3H1-type" evidence="4">
    <location>
        <begin position="417"/>
        <end position="444"/>
    </location>
</feature>
<keyword evidence="1 4" id="KW-0479">Metal-binding</keyword>
<feature type="compositionally biased region" description="Basic and acidic residues" evidence="5">
    <location>
        <begin position="158"/>
        <end position="167"/>
    </location>
</feature>
<dbReference type="SMART" id="SM00356">
    <property type="entry name" value="ZnF_C3H1"/>
    <property type="match status" value="3"/>
</dbReference>
<dbReference type="PANTHER" id="PTHR36886">
    <property type="entry name" value="PROTEIN FRIGIDA-ESSENTIAL 1"/>
    <property type="match status" value="1"/>
</dbReference>
<evidence type="ECO:0000256" key="5">
    <source>
        <dbReference type="SAM" id="MobiDB-lite"/>
    </source>
</evidence>
<feature type="domain" description="C3H1-type" evidence="6">
    <location>
        <begin position="352"/>
        <end position="379"/>
    </location>
</feature>
<dbReference type="EMBL" id="JABCRI010001155">
    <property type="protein sequence ID" value="KAF8364888.1"/>
    <property type="molecule type" value="Genomic_DNA"/>
</dbReference>
<feature type="zinc finger region" description="C3H1-type" evidence="4">
    <location>
        <begin position="352"/>
        <end position="379"/>
    </location>
</feature>
<feature type="compositionally biased region" description="Basic and acidic residues" evidence="5">
    <location>
        <begin position="309"/>
        <end position="333"/>
    </location>
</feature>
<dbReference type="OMA" id="QPSHIVP"/>
<feature type="compositionally biased region" description="Polar residues" evidence="5">
    <location>
        <begin position="879"/>
        <end position="891"/>
    </location>
</feature>
<dbReference type="AlphaFoldDB" id="A0A835CWE7"/>
<dbReference type="GO" id="GO:0008270">
    <property type="term" value="F:zinc ion binding"/>
    <property type="evidence" value="ECO:0007669"/>
    <property type="project" value="UniProtKB-KW"/>
</dbReference>
<feature type="compositionally biased region" description="Polar residues" evidence="5">
    <location>
        <begin position="843"/>
        <end position="870"/>
    </location>
</feature>
<feature type="domain" description="C3H1-type" evidence="6">
    <location>
        <begin position="261"/>
        <end position="288"/>
    </location>
</feature>
<dbReference type="Pfam" id="PF14608">
    <property type="entry name" value="zf-CCCH_2"/>
    <property type="match status" value="1"/>
</dbReference>
<dbReference type="Gene3D" id="3.30.1370.210">
    <property type="match status" value="1"/>
</dbReference>
<feature type="compositionally biased region" description="Basic and acidic residues" evidence="5">
    <location>
        <begin position="898"/>
        <end position="910"/>
    </location>
</feature>
<keyword evidence="8" id="KW-1185">Reference proteome</keyword>
<evidence type="ECO:0000259" key="6">
    <source>
        <dbReference type="PROSITE" id="PS50103"/>
    </source>
</evidence>
<dbReference type="InterPro" id="IPR036855">
    <property type="entry name" value="Znf_CCCH_sf"/>
</dbReference>
<feature type="zinc finger region" description="C3H1-type" evidence="4">
    <location>
        <begin position="261"/>
        <end position="288"/>
    </location>
</feature>
<feature type="compositionally biased region" description="Basic and acidic residues" evidence="5">
    <location>
        <begin position="919"/>
        <end position="956"/>
    </location>
</feature>
<feature type="compositionally biased region" description="Basic and acidic residues" evidence="5">
    <location>
        <begin position="121"/>
        <end position="132"/>
    </location>
</feature>
<keyword evidence="2 4" id="KW-0863">Zinc-finger</keyword>
<dbReference type="Pfam" id="PF18044">
    <property type="entry name" value="zf-CCCH_4"/>
    <property type="match status" value="1"/>
</dbReference>
<dbReference type="PROSITE" id="PS50103">
    <property type="entry name" value="ZF_C3H1"/>
    <property type="match status" value="3"/>
</dbReference>
<comment type="caution">
    <text evidence="7">The sequence shown here is derived from an EMBL/GenBank/DDBJ whole genome shotgun (WGS) entry which is preliminary data.</text>
</comment>
<evidence type="ECO:0000256" key="3">
    <source>
        <dbReference type="ARBA" id="ARBA00022833"/>
    </source>
</evidence>
<feature type="region of interest" description="Disordered" evidence="5">
    <location>
        <begin position="198"/>
        <end position="263"/>
    </location>
</feature>
<dbReference type="InterPro" id="IPR052650">
    <property type="entry name" value="Zinc_finger_CCCH"/>
</dbReference>
<evidence type="ECO:0000313" key="7">
    <source>
        <dbReference type="EMBL" id="KAF8364888.1"/>
    </source>
</evidence>
<name>A0A835CWE7_TETSI</name>
<dbReference type="SUPFAM" id="SSF90229">
    <property type="entry name" value="CCCH zinc finger"/>
    <property type="match status" value="1"/>
</dbReference>
<proteinExistence type="predicted"/>
<keyword evidence="3 4" id="KW-0862">Zinc</keyword>
<protein>
    <recommendedName>
        <fullName evidence="6">C3H1-type domain-containing protein</fullName>
    </recommendedName>
</protein>
<dbReference type="Proteomes" id="UP000655225">
    <property type="component" value="Unassembled WGS sequence"/>
</dbReference>
<gene>
    <name evidence="7" type="ORF">HHK36_033132</name>
</gene>
<dbReference type="InterPro" id="IPR041367">
    <property type="entry name" value="Znf-CCCH_4"/>
</dbReference>
<organism evidence="7 8">
    <name type="scientific">Tetracentron sinense</name>
    <name type="common">Spur-leaf</name>
    <dbReference type="NCBI Taxonomy" id="13715"/>
    <lineage>
        <taxon>Eukaryota</taxon>
        <taxon>Viridiplantae</taxon>
        <taxon>Streptophyta</taxon>
        <taxon>Embryophyta</taxon>
        <taxon>Tracheophyta</taxon>
        <taxon>Spermatophyta</taxon>
        <taxon>Magnoliopsida</taxon>
        <taxon>Trochodendrales</taxon>
        <taxon>Trochodendraceae</taxon>
        <taxon>Tetracentron</taxon>
    </lineage>
</organism>
<reference evidence="7 8" key="1">
    <citation type="submission" date="2020-04" db="EMBL/GenBank/DDBJ databases">
        <title>Plant Genome Project.</title>
        <authorList>
            <person name="Zhang R.-G."/>
        </authorList>
    </citation>
    <scope>NUCLEOTIDE SEQUENCE [LARGE SCALE GENOMIC DNA]</scope>
    <source>
        <strain evidence="7">YNK0</strain>
        <tissue evidence="7">Leaf</tissue>
    </source>
</reference>
<feature type="region of interest" description="Disordered" evidence="5">
    <location>
        <begin position="108"/>
        <end position="183"/>
    </location>
</feature>
<feature type="region of interest" description="Disordered" evidence="5">
    <location>
        <begin position="522"/>
        <end position="550"/>
    </location>
</feature>
<evidence type="ECO:0000256" key="1">
    <source>
        <dbReference type="ARBA" id="ARBA00022723"/>
    </source>
</evidence>
<feature type="domain" description="C3H1-type" evidence="6">
    <location>
        <begin position="417"/>
        <end position="444"/>
    </location>
</feature>
<evidence type="ECO:0000256" key="4">
    <source>
        <dbReference type="PROSITE-ProRule" id="PRU00723"/>
    </source>
</evidence>
<feature type="region of interest" description="Disordered" evidence="5">
    <location>
        <begin position="287"/>
        <end position="342"/>
    </location>
</feature>